<evidence type="ECO:0008006" key="2">
    <source>
        <dbReference type="Google" id="ProtNLM"/>
    </source>
</evidence>
<accession>A0A0F9LJ16</accession>
<sequence length="170" mass="18882">MKKGVICTILLWGAFIANGQIAFEAQIGGSNFLGISLNTTFDIQLSESGNHYIVPSLGLGILVPGWNEPTSIIHTGLNYRYKKWGLGAEVSGFMSNPFLGNEYNISSFVDMIIYPNANYTFQTKTNWYFKISVGAYFAFSKQFYYESSKNPMYFAGDVIPGAGFSTGYKF</sequence>
<organism evidence="1">
    <name type="scientific">marine sediment metagenome</name>
    <dbReference type="NCBI Taxonomy" id="412755"/>
    <lineage>
        <taxon>unclassified sequences</taxon>
        <taxon>metagenomes</taxon>
        <taxon>ecological metagenomes</taxon>
    </lineage>
</organism>
<dbReference type="AlphaFoldDB" id="A0A0F9LJ16"/>
<proteinExistence type="predicted"/>
<evidence type="ECO:0000313" key="1">
    <source>
        <dbReference type="EMBL" id="KKM87196.1"/>
    </source>
</evidence>
<comment type="caution">
    <text evidence="1">The sequence shown here is derived from an EMBL/GenBank/DDBJ whole genome shotgun (WGS) entry which is preliminary data.</text>
</comment>
<name>A0A0F9LJ16_9ZZZZ</name>
<dbReference type="EMBL" id="LAZR01007138">
    <property type="protein sequence ID" value="KKM87196.1"/>
    <property type="molecule type" value="Genomic_DNA"/>
</dbReference>
<gene>
    <name evidence="1" type="ORF">LCGC14_1271380</name>
</gene>
<protein>
    <recommendedName>
        <fullName evidence="2">Outer membrane protein beta-barrel domain-containing protein</fullName>
    </recommendedName>
</protein>
<reference evidence="1" key="1">
    <citation type="journal article" date="2015" name="Nature">
        <title>Complex archaea that bridge the gap between prokaryotes and eukaryotes.</title>
        <authorList>
            <person name="Spang A."/>
            <person name="Saw J.H."/>
            <person name="Jorgensen S.L."/>
            <person name="Zaremba-Niedzwiedzka K."/>
            <person name="Martijn J."/>
            <person name="Lind A.E."/>
            <person name="van Eijk R."/>
            <person name="Schleper C."/>
            <person name="Guy L."/>
            <person name="Ettema T.J."/>
        </authorList>
    </citation>
    <scope>NUCLEOTIDE SEQUENCE</scope>
</reference>